<dbReference type="AlphaFoldDB" id="A0A5J4TSA7"/>
<dbReference type="EMBL" id="SNRW01025873">
    <property type="protein sequence ID" value="KAA6361214.1"/>
    <property type="molecule type" value="Genomic_DNA"/>
</dbReference>
<name>A0A5J4TSA7_9EUKA</name>
<reference evidence="1 2" key="1">
    <citation type="submission" date="2019-03" db="EMBL/GenBank/DDBJ databases">
        <title>Single cell metagenomics reveals metabolic interactions within the superorganism composed of flagellate Streblomastix strix and complex community of Bacteroidetes bacteria on its surface.</title>
        <authorList>
            <person name="Treitli S.C."/>
            <person name="Kolisko M."/>
            <person name="Husnik F."/>
            <person name="Keeling P."/>
            <person name="Hampl V."/>
        </authorList>
    </citation>
    <scope>NUCLEOTIDE SEQUENCE [LARGE SCALE GENOMIC DNA]</scope>
    <source>
        <strain evidence="1">ST1C</strain>
    </source>
</reference>
<protein>
    <submittedName>
        <fullName evidence="1">Uncharacterized protein</fullName>
    </submittedName>
</protein>
<gene>
    <name evidence="1" type="ORF">EZS28_043259</name>
</gene>
<evidence type="ECO:0000313" key="2">
    <source>
        <dbReference type="Proteomes" id="UP000324800"/>
    </source>
</evidence>
<comment type="caution">
    <text evidence="1">The sequence shown here is derived from an EMBL/GenBank/DDBJ whole genome shotgun (WGS) entry which is preliminary data.</text>
</comment>
<proteinExistence type="predicted"/>
<organism evidence="1 2">
    <name type="scientific">Streblomastix strix</name>
    <dbReference type="NCBI Taxonomy" id="222440"/>
    <lineage>
        <taxon>Eukaryota</taxon>
        <taxon>Metamonada</taxon>
        <taxon>Preaxostyla</taxon>
        <taxon>Oxymonadida</taxon>
        <taxon>Streblomastigidae</taxon>
        <taxon>Streblomastix</taxon>
    </lineage>
</organism>
<accession>A0A5J4TSA7</accession>
<dbReference type="Proteomes" id="UP000324800">
    <property type="component" value="Unassembled WGS sequence"/>
</dbReference>
<sequence length="82" mass="9422">MQLKIFEISLKAKDEENEYGGLITKLVLDDVPEPLIQEGMPEASMEEKSKALIEENELRINEQSIVQSSDPHEILKRIQEEI</sequence>
<evidence type="ECO:0000313" key="1">
    <source>
        <dbReference type="EMBL" id="KAA6361214.1"/>
    </source>
</evidence>